<protein>
    <submittedName>
        <fullName evidence="2">Uncharacterized protein</fullName>
    </submittedName>
</protein>
<reference evidence="2" key="1">
    <citation type="submission" date="2020-11" db="EMBL/GenBank/DDBJ databases">
        <authorList>
            <consortium name="DOE Joint Genome Institute"/>
            <person name="Ahrendt S."/>
            <person name="Riley R."/>
            <person name="Andreopoulos W."/>
            <person name="Labutti K."/>
            <person name="Pangilinan J."/>
            <person name="Ruiz-Duenas F.J."/>
            <person name="Barrasa J.M."/>
            <person name="Sanchez-Garcia M."/>
            <person name="Camarero S."/>
            <person name="Miyauchi S."/>
            <person name="Serrano A."/>
            <person name="Linde D."/>
            <person name="Babiker R."/>
            <person name="Drula E."/>
            <person name="Ayuso-Fernandez I."/>
            <person name="Pacheco R."/>
            <person name="Padilla G."/>
            <person name="Ferreira P."/>
            <person name="Barriuso J."/>
            <person name="Kellner H."/>
            <person name="Castanera R."/>
            <person name="Alfaro M."/>
            <person name="Ramirez L."/>
            <person name="Pisabarro A.G."/>
            <person name="Kuo A."/>
            <person name="Tritt A."/>
            <person name="Lipzen A."/>
            <person name="He G."/>
            <person name="Yan M."/>
            <person name="Ng V."/>
            <person name="Cullen D."/>
            <person name="Martin F."/>
            <person name="Rosso M.-N."/>
            <person name="Henrissat B."/>
            <person name="Hibbett D."/>
            <person name="Martinez A.T."/>
            <person name="Grigoriev I.V."/>
        </authorList>
    </citation>
    <scope>NUCLEOTIDE SEQUENCE</scope>
    <source>
        <strain evidence="2">CBS 247.69</strain>
    </source>
</reference>
<dbReference type="SUPFAM" id="SSF50978">
    <property type="entry name" value="WD40 repeat-like"/>
    <property type="match status" value="1"/>
</dbReference>
<comment type="caution">
    <text evidence="2">The sequence shown here is derived from an EMBL/GenBank/DDBJ whole genome shotgun (WGS) entry which is preliminary data.</text>
</comment>
<name>A0A9P6CNQ0_9AGAR</name>
<keyword evidence="1" id="KW-0472">Membrane</keyword>
<keyword evidence="1" id="KW-1133">Transmembrane helix</keyword>
<dbReference type="EMBL" id="MU150239">
    <property type="protein sequence ID" value="KAF9466883.1"/>
    <property type="molecule type" value="Genomic_DNA"/>
</dbReference>
<evidence type="ECO:0000313" key="2">
    <source>
        <dbReference type="EMBL" id="KAF9466883.1"/>
    </source>
</evidence>
<accession>A0A9P6CNQ0</accession>
<dbReference type="InterPro" id="IPR036322">
    <property type="entry name" value="WD40_repeat_dom_sf"/>
</dbReference>
<proteinExistence type="predicted"/>
<gene>
    <name evidence="2" type="ORF">BDZ94DRAFT_87994</name>
</gene>
<keyword evidence="1" id="KW-0812">Transmembrane</keyword>
<dbReference type="OrthoDB" id="972532at2759"/>
<dbReference type="Proteomes" id="UP000807353">
    <property type="component" value="Unassembled WGS sequence"/>
</dbReference>
<sequence>MSGLLSTGKDGGLPPSRYVRTDVGVHKLNHNRYDLNGQTDVAHQENLSHLNQINRSLKISKPMLGVDKKLGNFGNEARKLGRSFSLLVATKNLRHQLVGIEFLSRQNDGPLERFYRKDMAFNPSPYSFPQRRKIDMIAFAHALEEFRRCIQDFHEYGDDTINVKGALQALCSDIKYWTSSLDAYEQSDSNFVEEYANQLIDELKARITEMSSNLQLFTEIGMPAIRYEQRRKASVLLALSTGATFFSGVTATMLQVSYTIPASRVAAIVNTFWFCSLVLSVGAAINSSLAMLWKQTIHGTRGSKHPRWLTWWINGSPPTFLFISIICFSAGLVLFVFSSDQSPFTSWLALAATIVTSFAFSANILWMLYEQISAWISPPSPSTLDEGSLSRHDPDFYQQKFTSSNISVSSLDDLEEPGRGKIDMLLTRLGREFEPAIMPIPSLTVREVGVPLKGSFDVPRMENLSSTKGEEQIRPTFISYCNLQEFGALRDFKSSPDGKYLATTSWRASIGKSTTVIFSDFSEYQFNRRQEFETRPKSNNGPGQLTWSYDSAHLLVRYDRIVDVWTLEPRKLKRITRSDPIQTVRWYGREQAFLCIEKHSVTKVNLDGKEEWKCFFPNIHLYDASVASKNRLVLLGHIVSFNDMKPSNRSAAEKQIRVCQIEEDKKSKHHPLINLNTPKIPLLDDVNHIMPASNKDEFLVSYRSQKPPQIWSLPEKAESPDLKLECSYQPIFKDEFEGVSYTSKDSNDLALSTGRDGDIHFWNWKNGKPVHHFRAGGGSFLCAWFPGTVPGVIRFATGNINGISVWEYGGAASQSEKLALALI</sequence>
<feature type="transmembrane region" description="Helical" evidence="1">
    <location>
        <begin position="235"/>
        <end position="256"/>
    </location>
</feature>
<evidence type="ECO:0000256" key="1">
    <source>
        <dbReference type="SAM" id="Phobius"/>
    </source>
</evidence>
<dbReference type="AlphaFoldDB" id="A0A9P6CNQ0"/>
<dbReference type="Gene3D" id="2.130.10.10">
    <property type="entry name" value="YVTN repeat-like/Quinoprotein amine dehydrogenase"/>
    <property type="match status" value="1"/>
</dbReference>
<organism evidence="2 3">
    <name type="scientific">Collybia nuda</name>
    <dbReference type="NCBI Taxonomy" id="64659"/>
    <lineage>
        <taxon>Eukaryota</taxon>
        <taxon>Fungi</taxon>
        <taxon>Dikarya</taxon>
        <taxon>Basidiomycota</taxon>
        <taxon>Agaricomycotina</taxon>
        <taxon>Agaricomycetes</taxon>
        <taxon>Agaricomycetidae</taxon>
        <taxon>Agaricales</taxon>
        <taxon>Tricholomatineae</taxon>
        <taxon>Clitocybaceae</taxon>
        <taxon>Collybia</taxon>
    </lineage>
</organism>
<dbReference type="InterPro" id="IPR015943">
    <property type="entry name" value="WD40/YVTN_repeat-like_dom_sf"/>
</dbReference>
<evidence type="ECO:0000313" key="3">
    <source>
        <dbReference type="Proteomes" id="UP000807353"/>
    </source>
</evidence>
<feature type="transmembrane region" description="Helical" evidence="1">
    <location>
        <begin position="311"/>
        <end position="338"/>
    </location>
</feature>
<feature type="transmembrane region" description="Helical" evidence="1">
    <location>
        <begin position="344"/>
        <end position="369"/>
    </location>
</feature>
<keyword evidence="3" id="KW-1185">Reference proteome</keyword>
<feature type="transmembrane region" description="Helical" evidence="1">
    <location>
        <begin position="268"/>
        <end position="290"/>
    </location>
</feature>